<dbReference type="GO" id="GO:0009897">
    <property type="term" value="C:external side of plasma membrane"/>
    <property type="evidence" value="ECO:0007669"/>
    <property type="project" value="TreeGrafter"/>
</dbReference>
<dbReference type="InterPro" id="IPR050504">
    <property type="entry name" value="IgSF_BTN/MOG"/>
</dbReference>
<keyword evidence="2 5" id="KW-0472">Membrane</keyword>
<evidence type="ECO:0000256" key="2">
    <source>
        <dbReference type="ARBA" id="ARBA00023136"/>
    </source>
</evidence>
<keyword evidence="5" id="KW-1133">Transmembrane helix</keyword>
<dbReference type="EMBL" id="VHII01000001">
    <property type="protein sequence ID" value="KAF1394588.1"/>
    <property type="molecule type" value="Genomic_DNA"/>
</dbReference>
<dbReference type="Proteomes" id="UP000465112">
    <property type="component" value="Chromosome 1"/>
</dbReference>
<dbReference type="GO" id="GO:0001817">
    <property type="term" value="P:regulation of cytokine production"/>
    <property type="evidence" value="ECO:0007669"/>
    <property type="project" value="TreeGrafter"/>
</dbReference>
<name>A0A6A5FLG7_PERFL</name>
<dbReference type="PANTHER" id="PTHR24100:SF151">
    <property type="entry name" value="ICOS LIGAND"/>
    <property type="match status" value="1"/>
</dbReference>
<comment type="caution">
    <text evidence="6">The sequence shown here is derived from an EMBL/GenBank/DDBJ whole genome shotgun (WGS) entry which is preliminary data.</text>
</comment>
<evidence type="ECO:0000256" key="5">
    <source>
        <dbReference type="SAM" id="Phobius"/>
    </source>
</evidence>
<dbReference type="SUPFAM" id="SSF48726">
    <property type="entry name" value="Immunoglobulin"/>
    <property type="match status" value="1"/>
</dbReference>
<evidence type="ECO:0000256" key="3">
    <source>
        <dbReference type="ARBA" id="ARBA00023319"/>
    </source>
</evidence>
<accession>A0A6A5FLG7</accession>
<comment type="subcellular location">
    <subcellularLocation>
        <location evidence="1">Membrane</location>
    </subcellularLocation>
</comment>
<keyword evidence="3" id="KW-0393">Immunoglobulin domain</keyword>
<evidence type="ECO:0000256" key="4">
    <source>
        <dbReference type="SAM" id="MobiDB-lite"/>
    </source>
</evidence>
<organism evidence="6 7">
    <name type="scientific">Perca fluviatilis</name>
    <name type="common">European perch</name>
    <dbReference type="NCBI Taxonomy" id="8168"/>
    <lineage>
        <taxon>Eukaryota</taxon>
        <taxon>Metazoa</taxon>
        <taxon>Chordata</taxon>
        <taxon>Craniata</taxon>
        <taxon>Vertebrata</taxon>
        <taxon>Euteleostomi</taxon>
        <taxon>Actinopterygii</taxon>
        <taxon>Neopterygii</taxon>
        <taxon>Teleostei</taxon>
        <taxon>Neoteleostei</taxon>
        <taxon>Acanthomorphata</taxon>
        <taxon>Eupercaria</taxon>
        <taxon>Perciformes</taxon>
        <taxon>Percoidei</taxon>
        <taxon>Percidae</taxon>
        <taxon>Percinae</taxon>
        <taxon>Perca</taxon>
    </lineage>
</organism>
<dbReference type="InterPro" id="IPR036179">
    <property type="entry name" value="Ig-like_dom_sf"/>
</dbReference>
<evidence type="ECO:0000313" key="7">
    <source>
        <dbReference type="Proteomes" id="UP000465112"/>
    </source>
</evidence>
<gene>
    <name evidence="6" type="ORF">PFLUV_G00002600</name>
</gene>
<dbReference type="InterPro" id="IPR013783">
    <property type="entry name" value="Ig-like_fold"/>
</dbReference>
<feature type="transmembrane region" description="Helical" evidence="5">
    <location>
        <begin position="158"/>
        <end position="180"/>
    </location>
</feature>
<evidence type="ECO:0000313" key="6">
    <source>
        <dbReference type="EMBL" id="KAF1394588.1"/>
    </source>
</evidence>
<dbReference type="GO" id="GO:0050852">
    <property type="term" value="P:T cell receptor signaling pathway"/>
    <property type="evidence" value="ECO:0007669"/>
    <property type="project" value="TreeGrafter"/>
</dbReference>
<feature type="region of interest" description="Disordered" evidence="4">
    <location>
        <begin position="127"/>
        <end position="152"/>
    </location>
</feature>
<protein>
    <recommendedName>
        <fullName evidence="8">Immunoglobulin subtype domain-containing protein</fullName>
    </recommendedName>
</protein>
<dbReference type="AlphaFoldDB" id="A0A6A5FLG7"/>
<reference evidence="6 7" key="1">
    <citation type="submission" date="2019-06" db="EMBL/GenBank/DDBJ databases">
        <title>A chromosome-scale genome assembly of the European perch, Perca fluviatilis.</title>
        <authorList>
            <person name="Roques C."/>
            <person name="Zahm M."/>
            <person name="Cabau C."/>
            <person name="Klopp C."/>
            <person name="Bouchez O."/>
            <person name="Donnadieu C."/>
            <person name="Kuhl H."/>
            <person name="Gislard M."/>
            <person name="Guendouz S."/>
            <person name="Journot L."/>
            <person name="Haffray P."/>
            <person name="Bestin A."/>
            <person name="Morvezen R."/>
            <person name="Feron R."/>
            <person name="Wen M."/>
            <person name="Jouanno E."/>
            <person name="Herpin A."/>
            <person name="Schartl M."/>
            <person name="Postlethwait J."/>
            <person name="Schaerlinger B."/>
            <person name="Chardard D."/>
            <person name="Lecocq T."/>
            <person name="Poncet C."/>
            <person name="Jaffrelo L."/>
            <person name="Lampietro C."/>
            <person name="Guiguen Y."/>
        </authorList>
    </citation>
    <scope>NUCLEOTIDE SEQUENCE [LARGE SCALE GENOMIC DNA]</scope>
    <source>
        <tissue evidence="6">Blood</tissue>
    </source>
</reference>
<proteinExistence type="predicted"/>
<dbReference type="Gene3D" id="2.60.40.10">
    <property type="entry name" value="Immunoglobulins"/>
    <property type="match status" value="1"/>
</dbReference>
<dbReference type="PANTHER" id="PTHR24100">
    <property type="entry name" value="BUTYROPHILIN"/>
    <property type="match status" value="1"/>
</dbReference>
<dbReference type="GO" id="GO:0005102">
    <property type="term" value="F:signaling receptor binding"/>
    <property type="evidence" value="ECO:0007669"/>
    <property type="project" value="TreeGrafter"/>
</dbReference>
<keyword evidence="7" id="KW-1185">Reference proteome</keyword>
<sequence>MSVSPGEHRLTCPQTKEAAESHDVIIRCGLDPPVDLSDYTLDVARDDLDINDNDVYSYRNGKDQPDDQMARYRGRTTLNHEDLIRGIVKLKISSVTLSDSGPYKVFLIKLGAHSVINITVVSKDQANRTKGIDSPTSGPPVGEETESDHRDSAKEESVWKIVLGCVCGVAAAVVVLLLLVKRGVIRICKKTTEAATRPNNFIVRYLSTPTTEDNVDPHSAAEHGLRELVV</sequence>
<keyword evidence="5" id="KW-0812">Transmembrane</keyword>
<evidence type="ECO:0000256" key="1">
    <source>
        <dbReference type="ARBA" id="ARBA00004370"/>
    </source>
</evidence>
<evidence type="ECO:0008006" key="8">
    <source>
        <dbReference type="Google" id="ProtNLM"/>
    </source>
</evidence>